<dbReference type="EMBL" id="CP001124">
    <property type="protein sequence ID" value="ACH40146.1"/>
    <property type="molecule type" value="Genomic_DNA"/>
</dbReference>
<dbReference type="AlphaFoldDB" id="B5E8Y2"/>
<organism evidence="1 2">
    <name type="scientific">Citrifermentans bemidjiense (strain ATCC BAA-1014 / DSM 16622 / JCM 12645 / Bem)</name>
    <name type="common">Geobacter bemidjiensis</name>
    <dbReference type="NCBI Taxonomy" id="404380"/>
    <lineage>
        <taxon>Bacteria</taxon>
        <taxon>Pseudomonadati</taxon>
        <taxon>Thermodesulfobacteriota</taxon>
        <taxon>Desulfuromonadia</taxon>
        <taxon>Geobacterales</taxon>
        <taxon>Geobacteraceae</taxon>
        <taxon>Citrifermentans</taxon>
    </lineage>
</organism>
<sequence>MCDCGSGSSRGGGPYATGRELVEFVLAAHGGQVAVSPLPGGALQVSCQECGKGFELKTFVQGCPACGGVHAVSPPRASDPCAVQYAGAGFGALAGEAGWK</sequence>
<dbReference type="KEGG" id="gbm:Gbem_3144"/>
<evidence type="ECO:0000313" key="2">
    <source>
        <dbReference type="Proteomes" id="UP000008825"/>
    </source>
</evidence>
<dbReference type="HOGENOM" id="CLU_2355701_0_0_7"/>
<reference evidence="1 2" key="1">
    <citation type="submission" date="2008-07" db="EMBL/GenBank/DDBJ databases">
        <title>Complete sequence of Geobacter bemidjiensis BEM.</title>
        <authorList>
            <consortium name="US DOE Joint Genome Institute"/>
            <person name="Lucas S."/>
            <person name="Copeland A."/>
            <person name="Lapidus A."/>
            <person name="Glavina del Rio T."/>
            <person name="Dalin E."/>
            <person name="Tice H."/>
            <person name="Bruce D."/>
            <person name="Goodwin L."/>
            <person name="Pitluck S."/>
            <person name="Kiss H."/>
            <person name="Brettin T."/>
            <person name="Detter J.C."/>
            <person name="Han C."/>
            <person name="Kuske C.R."/>
            <person name="Schmutz J."/>
            <person name="Larimer F."/>
            <person name="Land M."/>
            <person name="Hauser L."/>
            <person name="Kyrpides N."/>
            <person name="Lykidis A."/>
            <person name="Lovley D."/>
            <person name="Richardson P."/>
        </authorList>
    </citation>
    <scope>NUCLEOTIDE SEQUENCE [LARGE SCALE GENOMIC DNA]</scope>
    <source>
        <strain evidence="2">ATCC BAA-1014 / DSM 16622 / JCM 12645 / Bem</strain>
    </source>
</reference>
<reference evidence="1 2" key="2">
    <citation type="journal article" date="2010" name="BMC Genomics">
        <title>The genome of Geobacter bemidjiensis, exemplar for the subsurface clade of Geobacter species that predominate in Fe(III)-reducing subsurface environments.</title>
        <authorList>
            <person name="Aklujkar M."/>
            <person name="Young N.D."/>
            <person name="Holmes D."/>
            <person name="Chavan M."/>
            <person name="Risso C."/>
            <person name="Kiss H.E."/>
            <person name="Han C.S."/>
            <person name="Land M.L."/>
            <person name="Lovley D.R."/>
        </authorList>
    </citation>
    <scope>NUCLEOTIDE SEQUENCE [LARGE SCALE GENOMIC DNA]</scope>
    <source>
        <strain evidence="2">ATCC BAA-1014 / DSM 16622 / JCM 12645 / Bem</strain>
    </source>
</reference>
<dbReference type="Proteomes" id="UP000008825">
    <property type="component" value="Chromosome"/>
</dbReference>
<dbReference type="RefSeq" id="WP_012531579.1">
    <property type="nucleotide sequence ID" value="NC_011146.1"/>
</dbReference>
<accession>B5E8Y2</accession>
<name>B5E8Y2_CITBB</name>
<dbReference type="OrthoDB" id="9798730at2"/>
<keyword evidence="2" id="KW-1185">Reference proteome</keyword>
<proteinExistence type="predicted"/>
<gene>
    <name evidence="1" type="ordered locus">Gbem_3144</name>
</gene>
<protein>
    <submittedName>
        <fullName evidence="1">Uncharacterized protein</fullName>
    </submittedName>
</protein>
<evidence type="ECO:0000313" key="1">
    <source>
        <dbReference type="EMBL" id="ACH40146.1"/>
    </source>
</evidence>
<dbReference type="STRING" id="404380.Gbem_3144"/>